<evidence type="ECO:0000256" key="2">
    <source>
        <dbReference type="ARBA" id="ARBA00022676"/>
    </source>
</evidence>
<evidence type="ECO:0000256" key="1">
    <source>
        <dbReference type="ARBA" id="ARBA00022475"/>
    </source>
</evidence>
<dbReference type="GO" id="GO:0099621">
    <property type="term" value="F:undecaprenyl-phosphate 4-deoxy-4-formamido-L-arabinose transferase activity"/>
    <property type="evidence" value="ECO:0007669"/>
    <property type="project" value="TreeGrafter"/>
</dbReference>
<feature type="domain" description="Glycosyltransferase 2-like" evidence="8">
    <location>
        <begin position="18"/>
        <end position="158"/>
    </location>
</feature>
<accession>Q98NS4</accession>
<dbReference type="PANTHER" id="PTHR48090:SF3">
    <property type="entry name" value="UNDECAPRENYL-PHOSPHATE 4-DEOXY-4-FORMAMIDO-L-ARABINOSE TRANSFERASE"/>
    <property type="match status" value="1"/>
</dbReference>
<dbReference type="CDD" id="cd04179">
    <property type="entry name" value="DPM_DPG-synthase_like"/>
    <property type="match status" value="1"/>
</dbReference>
<keyword evidence="6" id="KW-1133">Transmembrane helix</keyword>
<dbReference type="CAZy" id="GT2">
    <property type="family name" value="Glycosyltransferase Family 2"/>
</dbReference>
<dbReference type="InterPro" id="IPR050256">
    <property type="entry name" value="Glycosyltransferase_2"/>
</dbReference>
<reference evidence="9 10" key="1">
    <citation type="journal article" date="2000" name="DNA Res.">
        <title>Complete genome structure of the nitrogen-fixing symbiotic bacterium Mesorhizobium loti.</title>
        <authorList>
            <person name="Kaneko T."/>
            <person name="Nakamura Y."/>
            <person name="Sato S."/>
            <person name="Asamizu E."/>
            <person name="Kato T."/>
            <person name="Sasamoto S."/>
            <person name="Watanabe A."/>
            <person name="Idesawa K."/>
            <person name="Ishikawa A."/>
            <person name="Kawashima K."/>
            <person name="Kimura T."/>
            <person name="Kishida Y."/>
            <person name="Kiyokawa C."/>
            <person name="Kohara M."/>
            <person name="Matsumoto M."/>
            <person name="Matsuno A."/>
            <person name="Mochizuki Y."/>
            <person name="Nakayama S."/>
            <person name="Nakazaki N."/>
            <person name="Shimpo S."/>
            <person name="Sugimoto M."/>
            <person name="Takeuchi C."/>
            <person name="Yamada M."/>
            <person name="Tabata S."/>
        </authorList>
    </citation>
    <scope>NUCLEOTIDE SEQUENCE [LARGE SCALE GENOMIC DNA]</scope>
    <source>
        <strain evidence="10">LMG 29417 / CECT 9101 / MAFF 303099</strain>
    </source>
</reference>
<keyword evidence="7" id="KW-0472">Membrane</keyword>
<dbReference type="FunFam" id="3.90.550.10:FF:000170">
    <property type="entry name" value="Dolichol-phosphate mannosyltransferase"/>
    <property type="match status" value="1"/>
</dbReference>
<dbReference type="Pfam" id="PF00535">
    <property type="entry name" value="Glycos_transf_2"/>
    <property type="match status" value="1"/>
</dbReference>
<sequence length="255" mass="28539">MPHSTTEPRRDMPDALISIVIPCRNEAANLPLLIDEIEAAMAGRHFELIIVNDGSTDETAAVLTEQAALRSFPVRELRHQKSAGQSLSVRSGAWAARGGIVATIDGDGQNDPQYIPVLVDALRQAGPDFGAAQGQRLKRRDSKVKQLASRFANWLRNAILHDETRDTGCGLKAVHTEILRKLPFFDGTHRFVPALVIQEGYRVVHCDVVDRSRRHGKSNYGIFDRGLQGALDLGGVWWLRRRRRRMPKVEEIKRV</sequence>
<keyword evidence="1" id="KW-1003">Cell membrane</keyword>
<evidence type="ECO:0000313" key="9">
    <source>
        <dbReference type="EMBL" id="BAB47687.1"/>
    </source>
</evidence>
<dbReference type="GO" id="GO:0009103">
    <property type="term" value="P:lipopolysaccharide biosynthetic process"/>
    <property type="evidence" value="ECO:0007669"/>
    <property type="project" value="UniProtKB-KW"/>
</dbReference>
<dbReference type="InterPro" id="IPR001173">
    <property type="entry name" value="Glyco_trans_2-like"/>
</dbReference>
<keyword evidence="5" id="KW-0448">Lipopolysaccharide biosynthesis</keyword>
<protein>
    <submittedName>
        <fullName evidence="9">Mlr0009 protein</fullName>
    </submittedName>
</protein>
<dbReference type="AlphaFoldDB" id="Q98NS4"/>
<evidence type="ECO:0000256" key="4">
    <source>
        <dbReference type="ARBA" id="ARBA00022692"/>
    </source>
</evidence>
<name>Q98NS4_RHILO</name>
<organism evidence="9 10">
    <name type="scientific">Mesorhizobium japonicum (strain LMG 29417 / CECT 9101 / MAFF 303099)</name>
    <name type="common">Mesorhizobium loti (strain MAFF 303099)</name>
    <dbReference type="NCBI Taxonomy" id="266835"/>
    <lineage>
        <taxon>Bacteria</taxon>
        <taxon>Pseudomonadati</taxon>
        <taxon>Pseudomonadota</taxon>
        <taxon>Alphaproteobacteria</taxon>
        <taxon>Hyphomicrobiales</taxon>
        <taxon>Phyllobacteriaceae</taxon>
        <taxon>Mesorhizobium</taxon>
    </lineage>
</organism>
<evidence type="ECO:0000259" key="8">
    <source>
        <dbReference type="Pfam" id="PF00535"/>
    </source>
</evidence>
<dbReference type="HOGENOM" id="CLU_033536_11_0_5"/>
<dbReference type="SUPFAM" id="SSF53448">
    <property type="entry name" value="Nucleotide-diphospho-sugar transferases"/>
    <property type="match status" value="1"/>
</dbReference>
<dbReference type="KEGG" id="mlo:mlr0009"/>
<dbReference type="PANTHER" id="PTHR48090">
    <property type="entry name" value="UNDECAPRENYL-PHOSPHATE 4-DEOXY-4-FORMAMIDO-L-ARABINOSE TRANSFERASE-RELATED"/>
    <property type="match status" value="1"/>
</dbReference>
<dbReference type="GO" id="GO:0005886">
    <property type="term" value="C:plasma membrane"/>
    <property type="evidence" value="ECO:0007669"/>
    <property type="project" value="TreeGrafter"/>
</dbReference>
<dbReference type="EMBL" id="BA000012">
    <property type="protein sequence ID" value="BAB47687.1"/>
    <property type="molecule type" value="Genomic_DNA"/>
</dbReference>
<evidence type="ECO:0000313" key="10">
    <source>
        <dbReference type="Proteomes" id="UP000000552"/>
    </source>
</evidence>
<evidence type="ECO:0000256" key="6">
    <source>
        <dbReference type="ARBA" id="ARBA00022989"/>
    </source>
</evidence>
<evidence type="ECO:0000256" key="7">
    <source>
        <dbReference type="ARBA" id="ARBA00023136"/>
    </source>
</evidence>
<dbReference type="Gene3D" id="3.90.550.10">
    <property type="entry name" value="Spore Coat Polysaccharide Biosynthesis Protein SpsA, Chain A"/>
    <property type="match status" value="1"/>
</dbReference>
<keyword evidence="4" id="KW-0812">Transmembrane</keyword>
<gene>
    <name evidence="9" type="ordered locus">mlr0009</name>
</gene>
<dbReference type="InterPro" id="IPR029044">
    <property type="entry name" value="Nucleotide-diphossugar_trans"/>
</dbReference>
<dbReference type="Proteomes" id="UP000000552">
    <property type="component" value="Chromosome"/>
</dbReference>
<keyword evidence="3" id="KW-0808">Transferase</keyword>
<evidence type="ECO:0000256" key="5">
    <source>
        <dbReference type="ARBA" id="ARBA00022985"/>
    </source>
</evidence>
<evidence type="ECO:0000256" key="3">
    <source>
        <dbReference type="ARBA" id="ARBA00022679"/>
    </source>
</evidence>
<proteinExistence type="predicted"/>
<keyword evidence="2" id="KW-0328">Glycosyltransferase</keyword>
<dbReference type="eggNOG" id="COG0463">
    <property type="taxonomic scope" value="Bacteria"/>
</dbReference>